<protein>
    <submittedName>
        <fullName evidence="8">Acetylgalactosaminidase</fullName>
    </submittedName>
</protein>
<dbReference type="SUPFAM" id="SSF51735">
    <property type="entry name" value="NAD(P)-binding Rossmann-fold domains"/>
    <property type="match status" value="1"/>
</dbReference>
<dbReference type="OrthoDB" id="9771072at2"/>
<keyword evidence="9" id="KW-1185">Reference proteome</keyword>
<evidence type="ECO:0000259" key="7">
    <source>
        <dbReference type="Pfam" id="PF21252"/>
    </source>
</evidence>
<evidence type="ECO:0000256" key="5">
    <source>
        <dbReference type="ARBA" id="ARBA00023295"/>
    </source>
</evidence>
<dbReference type="InterPro" id="IPR000683">
    <property type="entry name" value="Gfo/Idh/MocA-like_OxRdtase_N"/>
</dbReference>
<dbReference type="PROSITE" id="PS51318">
    <property type="entry name" value="TAT"/>
    <property type="match status" value="1"/>
</dbReference>
<dbReference type="AlphaFoldDB" id="A0A344TIU8"/>
<feature type="domain" description="Gfo/Idh/MocA-like oxidoreductase N-terminal" evidence="6">
    <location>
        <begin position="68"/>
        <end position="193"/>
    </location>
</feature>
<reference evidence="8 9" key="1">
    <citation type="submission" date="2018-07" db="EMBL/GenBank/DDBJ databases">
        <title>Genome sequencing of Runella.</title>
        <authorList>
            <person name="Baek M.-G."/>
            <person name="Yi H."/>
        </authorList>
    </citation>
    <scope>NUCLEOTIDE SEQUENCE [LARGE SCALE GENOMIC DNA]</scope>
    <source>
        <strain evidence="8 9">HYN0085</strain>
    </source>
</reference>
<dbReference type="Pfam" id="PF21252">
    <property type="entry name" value="Glyco_hydro_109_C"/>
    <property type="match status" value="1"/>
</dbReference>
<dbReference type="PROSITE" id="PS51257">
    <property type="entry name" value="PROKAR_LIPOPROTEIN"/>
    <property type="match status" value="1"/>
</dbReference>
<feature type="domain" description="Glycosyl hydrolase 109 C-terminal" evidence="7">
    <location>
        <begin position="204"/>
        <end position="356"/>
    </location>
</feature>
<dbReference type="InterPro" id="IPR006311">
    <property type="entry name" value="TAT_signal"/>
</dbReference>
<dbReference type="PANTHER" id="PTHR43818:SF1">
    <property type="entry name" value="GLYCOSYL HYDROLASE FAMILY 109 PROTEIN"/>
    <property type="match status" value="1"/>
</dbReference>
<evidence type="ECO:0000259" key="6">
    <source>
        <dbReference type="Pfam" id="PF01408"/>
    </source>
</evidence>
<dbReference type="InterPro" id="IPR036291">
    <property type="entry name" value="NAD(P)-bd_dom_sf"/>
</dbReference>
<keyword evidence="3" id="KW-0378">Hydrolase</keyword>
<evidence type="ECO:0000313" key="9">
    <source>
        <dbReference type="Proteomes" id="UP000251993"/>
    </source>
</evidence>
<keyword evidence="5" id="KW-0326">Glycosidase</keyword>
<accession>A0A344TIU8</accession>
<dbReference type="KEGG" id="run:DR864_12785"/>
<evidence type="ECO:0000256" key="4">
    <source>
        <dbReference type="ARBA" id="ARBA00023027"/>
    </source>
</evidence>
<dbReference type="InterPro" id="IPR050463">
    <property type="entry name" value="Gfo/Idh/MocA_oxidrdct_glycsds"/>
</dbReference>
<dbReference type="EMBL" id="CP030850">
    <property type="protein sequence ID" value="AXE18569.1"/>
    <property type="molecule type" value="Genomic_DNA"/>
</dbReference>
<organism evidence="8 9">
    <name type="scientific">Runella rosea</name>
    <dbReference type="NCBI Taxonomy" id="2259595"/>
    <lineage>
        <taxon>Bacteria</taxon>
        <taxon>Pseudomonadati</taxon>
        <taxon>Bacteroidota</taxon>
        <taxon>Cytophagia</taxon>
        <taxon>Cytophagales</taxon>
        <taxon>Spirosomataceae</taxon>
        <taxon>Runella</taxon>
    </lineage>
</organism>
<dbReference type="GO" id="GO:0000166">
    <property type="term" value="F:nucleotide binding"/>
    <property type="evidence" value="ECO:0007669"/>
    <property type="project" value="InterPro"/>
</dbReference>
<dbReference type="Pfam" id="PF01408">
    <property type="entry name" value="GFO_IDH_MocA"/>
    <property type="match status" value="1"/>
</dbReference>
<dbReference type="InterPro" id="IPR049303">
    <property type="entry name" value="Glyco_hydro_109_C"/>
</dbReference>
<proteinExistence type="inferred from homology"/>
<evidence type="ECO:0000313" key="8">
    <source>
        <dbReference type="EMBL" id="AXE18569.1"/>
    </source>
</evidence>
<evidence type="ECO:0000256" key="2">
    <source>
        <dbReference type="ARBA" id="ARBA00009329"/>
    </source>
</evidence>
<gene>
    <name evidence="8" type="ORF">DR864_12785</name>
</gene>
<dbReference type="RefSeq" id="WP_114067352.1">
    <property type="nucleotide sequence ID" value="NZ_CP030850.1"/>
</dbReference>
<dbReference type="Gene3D" id="3.30.360.10">
    <property type="entry name" value="Dihydrodipicolinate Reductase, domain 2"/>
    <property type="match status" value="1"/>
</dbReference>
<keyword evidence="4" id="KW-0520">NAD</keyword>
<name>A0A344TIU8_9BACT</name>
<dbReference type="Gene3D" id="3.40.50.720">
    <property type="entry name" value="NAD(P)-binding Rossmann-like Domain"/>
    <property type="match status" value="1"/>
</dbReference>
<sequence>MNKSSEERRDFLKLTGTMGIGLLSAGITQACATAKPVSSLNPIQQQALKPHTQKFNMSGYGAPKIETVRIGYIGMGNRGSGALNRIVYLENVEVKALCDIRPEKAQEAKKKLENTPHNPTLYSGSENEWKKLCERDDIDLVYICTPWNLHAPMALYAMEQGKHVAVEIPAATTLEDCWKLVETSERTRKHCMMLENCCYDFFELLTLNMARQGFFGEVVHVEGAYIHDIYDSFFDKSKRYDLWRLKENQRNGNLYPTHGLGPICQVLNINRGDKMDYLVSMASNDFMLAPRAHALAATDADFKQFANASFRGNMNTTTIRTQKGKTIMVQHDVTSPRPYSRIHLVSGTKATALKYPLPGKISTGHDWISEEEYKKLEEKYQPEIIKRIGELAKKVGGHGGMDFLMDWRLIDCLRNGLPLDQDVYDAASWSAIAPLSEWSVANRSASIDVPDFTGGSWKNNAPVDISMTKGGNTRIKERSL</sequence>
<comment type="similarity">
    <text evidence="2">Belongs to the Gfo/Idh/MocA family. Glycosyl hydrolase 109 subfamily.</text>
</comment>
<evidence type="ECO:0000256" key="1">
    <source>
        <dbReference type="ARBA" id="ARBA00001911"/>
    </source>
</evidence>
<dbReference type="GO" id="GO:0016798">
    <property type="term" value="F:hydrolase activity, acting on glycosyl bonds"/>
    <property type="evidence" value="ECO:0007669"/>
    <property type="project" value="UniProtKB-KW"/>
</dbReference>
<comment type="cofactor">
    <cofactor evidence="1">
        <name>NAD(+)</name>
        <dbReference type="ChEBI" id="CHEBI:57540"/>
    </cofactor>
</comment>
<dbReference type="PANTHER" id="PTHR43818">
    <property type="entry name" value="BCDNA.GH03377"/>
    <property type="match status" value="1"/>
</dbReference>
<dbReference type="Proteomes" id="UP000251993">
    <property type="component" value="Chromosome"/>
</dbReference>
<evidence type="ECO:0000256" key="3">
    <source>
        <dbReference type="ARBA" id="ARBA00022801"/>
    </source>
</evidence>